<dbReference type="OrthoDB" id="408631at2759"/>
<dbReference type="EMBL" id="JAGDFM010000190">
    <property type="protein sequence ID" value="KAG7382994.1"/>
    <property type="molecule type" value="Genomic_DNA"/>
</dbReference>
<gene>
    <name evidence="2" type="ORF">PHYPSEUDO_004173</name>
</gene>
<name>A0A8T1VU21_9STRA</name>
<feature type="domain" description="Carboxylesterase type B" evidence="1">
    <location>
        <begin position="8"/>
        <end position="259"/>
    </location>
</feature>
<evidence type="ECO:0000313" key="3">
    <source>
        <dbReference type="Proteomes" id="UP000694044"/>
    </source>
</evidence>
<dbReference type="AlphaFoldDB" id="A0A8T1VU21"/>
<reference evidence="2" key="1">
    <citation type="submission" date="2021-02" db="EMBL/GenBank/DDBJ databases">
        <authorList>
            <person name="Palmer J.M."/>
        </authorList>
    </citation>
    <scope>NUCLEOTIDE SEQUENCE</scope>
    <source>
        <strain evidence="2">SCRP734</strain>
    </source>
</reference>
<organism evidence="2 3">
    <name type="scientific">Phytophthora pseudosyringae</name>
    <dbReference type="NCBI Taxonomy" id="221518"/>
    <lineage>
        <taxon>Eukaryota</taxon>
        <taxon>Sar</taxon>
        <taxon>Stramenopiles</taxon>
        <taxon>Oomycota</taxon>
        <taxon>Peronosporomycetes</taxon>
        <taxon>Peronosporales</taxon>
        <taxon>Peronosporaceae</taxon>
        <taxon>Phytophthora</taxon>
    </lineage>
</organism>
<dbReference type="Pfam" id="PF00135">
    <property type="entry name" value="COesterase"/>
    <property type="match status" value="1"/>
</dbReference>
<sequence>MSPGYLPSAGHRQAEQFWQNVSSAVGCESGHLDCMRQVPFDTLVNATTAIVSAHSYTLQPRVDGYFLPNTYEASVYQGHFNFSGPCVLTHEQHEFNSVAYDGIETEEDLFATIRVVFPAITENVIQDLLELYPAGDYGSEGLRFNDIRQSYEVTAKHFALTSALGNATWNGEVAISPAMHGTDQSYYFYSTYSLMDSSNETTTSFNAAEAALVGAITSPVNATVARMMQKYLLSFVITGNPNSLWADDKIYWPQYNESTVGTQIVLNETFTVAEYALANSRSLHWNKALWY</sequence>
<evidence type="ECO:0000313" key="2">
    <source>
        <dbReference type="EMBL" id="KAG7382994.1"/>
    </source>
</evidence>
<dbReference type="PANTHER" id="PTHR11559">
    <property type="entry name" value="CARBOXYLESTERASE"/>
    <property type="match status" value="1"/>
</dbReference>
<dbReference type="InterPro" id="IPR050309">
    <property type="entry name" value="Type-B_Carboxylest/Lipase"/>
</dbReference>
<keyword evidence="3" id="KW-1185">Reference proteome</keyword>
<dbReference type="InterPro" id="IPR002018">
    <property type="entry name" value="CarbesteraseB"/>
</dbReference>
<comment type="caution">
    <text evidence="2">The sequence shown here is derived from an EMBL/GenBank/DDBJ whole genome shotgun (WGS) entry which is preliminary data.</text>
</comment>
<proteinExistence type="predicted"/>
<dbReference type="Proteomes" id="UP000694044">
    <property type="component" value="Unassembled WGS sequence"/>
</dbReference>
<protein>
    <recommendedName>
        <fullName evidence="1">Carboxylesterase type B domain-containing protein</fullName>
    </recommendedName>
</protein>
<evidence type="ECO:0000259" key="1">
    <source>
        <dbReference type="Pfam" id="PF00135"/>
    </source>
</evidence>
<accession>A0A8T1VU21</accession>